<reference evidence="1 2" key="1">
    <citation type="submission" date="2019-01" db="EMBL/GenBank/DDBJ databases">
        <authorList>
            <person name="Sayadi A."/>
        </authorList>
    </citation>
    <scope>NUCLEOTIDE SEQUENCE [LARGE SCALE GENOMIC DNA]</scope>
</reference>
<protein>
    <submittedName>
        <fullName evidence="1">Uncharacterized protein</fullName>
    </submittedName>
</protein>
<accession>A0A653CZV7</accession>
<proteinExistence type="predicted"/>
<organism evidence="1 2">
    <name type="scientific">Callosobruchus maculatus</name>
    <name type="common">Southern cowpea weevil</name>
    <name type="synonym">Pulse bruchid</name>
    <dbReference type="NCBI Taxonomy" id="64391"/>
    <lineage>
        <taxon>Eukaryota</taxon>
        <taxon>Metazoa</taxon>
        <taxon>Ecdysozoa</taxon>
        <taxon>Arthropoda</taxon>
        <taxon>Hexapoda</taxon>
        <taxon>Insecta</taxon>
        <taxon>Pterygota</taxon>
        <taxon>Neoptera</taxon>
        <taxon>Endopterygota</taxon>
        <taxon>Coleoptera</taxon>
        <taxon>Polyphaga</taxon>
        <taxon>Cucujiformia</taxon>
        <taxon>Chrysomeloidea</taxon>
        <taxon>Chrysomelidae</taxon>
        <taxon>Bruchinae</taxon>
        <taxon>Bruchini</taxon>
        <taxon>Callosobruchus</taxon>
    </lineage>
</organism>
<dbReference type="EMBL" id="CAACVG010009518">
    <property type="protein sequence ID" value="VEN53456.1"/>
    <property type="molecule type" value="Genomic_DNA"/>
</dbReference>
<dbReference type="AlphaFoldDB" id="A0A653CZV7"/>
<gene>
    <name evidence="1" type="ORF">CALMAC_LOCUS13249</name>
</gene>
<evidence type="ECO:0000313" key="1">
    <source>
        <dbReference type="EMBL" id="VEN53456.1"/>
    </source>
</evidence>
<dbReference type="Proteomes" id="UP000410492">
    <property type="component" value="Unassembled WGS sequence"/>
</dbReference>
<sequence>MKSLDFLLSSRHHRFIREQDDHREIKSIGHCEVAQSFVYFGSLIDNSGQKKAVGEETRATTKNFKC</sequence>
<evidence type="ECO:0000313" key="2">
    <source>
        <dbReference type="Proteomes" id="UP000410492"/>
    </source>
</evidence>
<name>A0A653CZV7_CALMS</name>
<keyword evidence="2" id="KW-1185">Reference proteome</keyword>